<protein>
    <submittedName>
        <fullName evidence="1">Uncharacterized protein</fullName>
    </submittedName>
</protein>
<dbReference type="AlphaFoldDB" id="A0A2U3KCH8"/>
<evidence type="ECO:0000313" key="2">
    <source>
        <dbReference type="Proteomes" id="UP000238701"/>
    </source>
</evidence>
<dbReference type="EMBL" id="OMOD01000085">
    <property type="protein sequence ID" value="SPF37240.1"/>
    <property type="molecule type" value="Genomic_DNA"/>
</dbReference>
<reference evidence="2" key="1">
    <citation type="submission" date="2018-02" db="EMBL/GenBank/DDBJ databases">
        <authorList>
            <person name="Hausmann B."/>
        </authorList>
    </citation>
    <scope>NUCLEOTIDE SEQUENCE [LARGE SCALE GENOMIC DNA]</scope>
    <source>
        <strain evidence="2">Peat soil MAG SbA1</strain>
    </source>
</reference>
<dbReference type="Proteomes" id="UP000238701">
    <property type="component" value="Unassembled WGS sequence"/>
</dbReference>
<sequence>MAQDPQQGPELSSRLKKTNEELKHLQDSVKTGMINVKVLMDFRNATERARQASAAVQQWLETQGKGSDPYKLMEQVMRQRLEMATQLIKDVTSDLESLDVDLNTPGLPEFNRAVRTLTERLSKLFPY</sequence>
<proteinExistence type="predicted"/>
<evidence type="ECO:0000313" key="1">
    <source>
        <dbReference type="EMBL" id="SPF37240.1"/>
    </source>
</evidence>
<accession>A0A2U3KCH8</accession>
<organism evidence="1 2">
    <name type="scientific">Candidatus Sulfotelmatobacter kueseliae</name>
    <dbReference type="NCBI Taxonomy" id="2042962"/>
    <lineage>
        <taxon>Bacteria</taxon>
        <taxon>Pseudomonadati</taxon>
        <taxon>Acidobacteriota</taxon>
        <taxon>Terriglobia</taxon>
        <taxon>Terriglobales</taxon>
        <taxon>Candidatus Korobacteraceae</taxon>
        <taxon>Candidatus Sulfotelmatobacter</taxon>
    </lineage>
</organism>
<name>A0A2U3KCH8_9BACT</name>
<gene>
    <name evidence="1" type="ORF">SBA1_1750002</name>
</gene>